<dbReference type="InterPro" id="IPR047057">
    <property type="entry name" value="MerR_fam"/>
</dbReference>
<dbReference type="EMBL" id="JAUDCK010000017">
    <property type="protein sequence ID" value="MDM8195908.1"/>
    <property type="molecule type" value="Genomic_DNA"/>
</dbReference>
<organism evidence="6 7">
    <name type="scientific">Massilimicrobiota timonensis</name>
    <dbReference type="NCBI Taxonomy" id="1776392"/>
    <lineage>
        <taxon>Bacteria</taxon>
        <taxon>Bacillati</taxon>
        <taxon>Bacillota</taxon>
        <taxon>Erysipelotrichia</taxon>
        <taxon>Erysipelotrichales</taxon>
        <taxon>Erysipelotrichaceae</taxon>
        <taxon>Massilimicrobiota</taxon>
    </lineage>
</organism>
<keyword evidence="7" id="KW-1185">Reference proteome</keyword>
<dbReference type="RefSeq" id="WP_087297084.1">
    <property type="nucleotide sequence ID" value="NZ_JAUDCK010000017.1"/>
</dbReference>
<feature type="coiled-coil region" evidence="4">
    <location>
        <begin position="73"/>
        <end position="103"/>
    </location>
</feature>
<dbReference type="PANTHER" id="PTHR30204">
    <property type="entry name" value="REDOX-CYCLING DRUG-SENSING TRANSCRIPTIONAL ACTIVATOR SOXR"/>
    <property type="match status" value="1"/>
</dbReference>
<dbReference type="InterPro" id="IPR000551">
    <property type="entry name" value="MerR-type_HTH_dom"/>
</dbReference>
<proteinExistence type="predicted"/>
<name>A0ABT7UID7_9FIRM</name>
<keyword evidence="4" id="KW-0175">Coiled coil</keyword>
<dbReference type="SUPFAM" id="SSF46955">
    <property type="entry name" value="Putative DNA-binding domain"/>
    <property type="match status" value="1"/>
</dbReference>
<dbReference type="CDD" id="cd00592">
    <property type="entry name" value="HTH_MerR-like"/>
    <property type="match status" value="1"/>
</dbReference>
<dbReference type="Proteomes" id="UP001529275">
    <property type="component" value="Unassembled WGS sequence"/>
</dbReference>
<evidence type="ECO:0000256" key="1">
    <source>
        <dbReference type="ARBA" id="ARBA00023015"/>
    </source>
</evidence>
<feature type="domain" description="HTH merR-type" evidence="5">
    <location>
        <begin position="1"/>
        <end position="68"/>
    </location>
</feature>
<keyword evidence="3" id="KW-0804">Transcription</keyword>
<keyword evidence="1" id="KW-0805">Transcription regulation</keyword>
<dbReference type="SMART" id="SM00422">
    <property type="entry name" value="HTH_MERR"/>
    <property type="match status" value="1"/>
</dbReference>
<comment type="caution">
    <text evidence="6">The sequence shown here is derived from an EMBL/GenBank/DDBJ whole genome shotgun (WGS) entry which is preliminary data.</text>
</comment>
<protein>
    <submittedName>
        <fullName evidence="6">MerR family transcriptional regulator</fullName>
    </submittedName>
</protein>
<gene>
    <name evidence="6" type="ORF">QUV98_06235</name>
</gene>
<evidence type="ECO:0000313" key="7">
    <source>
        <dbReference type="Proteomes" id="UP001529275"/>
    </source>
</evidence>
<reference evidence="6 7" key="2">
    <citation type="submission" date="2023-06" db="EMBL/GenBank/DDBJ databases">
        <authorList>
            <person name="Zeman M."/>
            <person name="Kubasova T."/>
            <person name="Jahodarova E."/>
            <person name="Nykrynova M."/>
            <person name="Rychlik I."/>
        </authorList>
    </citation>
    <scope>NUCLEOTIDE SEQUENCE [LARGE SCALE GENOMIC DNA]</scope>
    <source>
        <strain evidence="6 7">ET341</strain>
    </source>
</reference>
<accession>A0ABT7UID7</accession>
<dbReference type="InterPro" id="IPR009061">
    <property type="entry name" value="DNA-bd_dom_put_sf"/>
</dbReference>
<sequence length="285" mass="33853">MTTHEVEEMLGITKQSLIYYEKEGLIHPKRNENNYRNYMQKDINILKTILLLRSMEVSIDDIKLIFNNKLSIREALESKKEFISNSKKKLEDIDKKINDYIKRRRVKVSFDNQTLDQWKGYDTLYLNDDHIKYNEVIVPLSQIQQINISMYSSMSVGHAGVGAYGIGGVFFQYFIDLDIVTLNDTYSYSILNNKLVVDMFDYILKNNITVYDPLHLIELYHEKHDPVALNNYINNHFKDWAKKYHLDNPRDNFAYYSEVYQNKEKNEKKDIFGLKILKKALKKKY</sequence>
<dbReference type="PROSITE" id="PS50937">
    <property type="entry name" value="HTH_MERR_2"/>
    <property type="match status" value="1"/>
</dbReference>
<evidence type="ECO:0000313" key="6">
    <source>
        <dbReference type="EMBL" id="MDM8195908.1"/>
    </source>
</evidence>
<dbReference type="Gene3D" id="1.10.1660.10">
    <property type="match status" value="1"/>
</dbReference>
<reference evidence="7" key="1">
    <citation type="submission" date="2023-06" db="EMBL/GenBank/DDBJ databases">
        <title>Identification and characterization of horizontal gene transfer across gut microbiota members of farm animals based on homology search.</title>
        <authorList>
            <person name="Zeman M."/>
            <person name="Kubasova T."/>
            <person name="Jahodarova E."/>
            <person name="Nykrynova M."/>
            <person name="Rychlik I."/>
        </authorList>
    </citation>
    <scope>NUCLEOTIDE SEQUENCE [LARGE SCALE GENOMIC DNA]</scope>
    <source>
        <strain evidence="7">ET341</strain>
    </source>
</reference>
<evidence type="ECO:0000256" key="4">
    <source>
        <dbReference type="SAM" id="Coils"/>
    </source>
</evidence>
<evidence type="ECO:0000256" key="3">
    <source>
        <dbReference type="ARBA" id="ARBA00023163"/>
    </source>
</evidence>
<keyword evidence="2" id="KW-0238">DNA-binding</keyword>
<dbReference type="PANTHER" id="PTHR30204:SF94">
    <property type="entry name" value="HEAVY METAL-DEPENDENT TRANSCRIPTIONAL REGULATOR HI_0293-RELATED"/>
    <property type="match status" value="1"/>
</dbReference>
<evidence type="ECO:0000256" key="2">
    <source>
        <dbReference type="ARBA" id="ARBA00023125"/>
    </source>
</evidence>
<evidence type="ECO:0000259" key="5">
    <source>
        <dbReference type="PROSITE" id="PS50937"/>
    </source>
</evidence>
<dbReference type="Pfam" id="PF13411">
    <property type="entry name" value="MerR_1"/>
    <property type="match status" value="1"/>
</dbReference>